<dbReference type="GeneID" id="6085120"/>
<evidence type="ECO:0000313" key="2">
    <source>
        <dbReference type="Proteomes" id="UP000001194"/>
    </source>
</evidence>
<evidence type="ECO:0000313" key="1">
    <source>
        <dbReference type="EMBL" id="EDQ99917.1"/>
    </source>
</evidence>
<proteinExistence type="predicted"/>
<reference evidence="1 2" key="1">
    <citation type="journal article" date="2008" name="Nature">
        <title>The genome of Laccaria bicolor provides insights into mycorrhizal symbiosis.</title>
        <authorList>
            <person name="Martin F."/>
            <person name="Aerts A."/>
            <person name="Ahren D."/>
            <person name="Brun A."/>
            <person name="Danchin E.G.J."/>
            <person name="Duchaussoy F."/>
            <person name="Gibon J."/>
            <person name="Kohler A."/>
            <person name="Lindquist E."/>
            <person name="Pereda V."/>
            <person name="Salamov A."/>
            <person name="Shapiro H.J."/>
            <person name="Wuyts J."/>
            <person name="Blaudez D."/>
            <person name="Buee M."/>
            <person name="Brokstein P."/>
            <person name="Canbaeck B."/>
            <person name="Cohen D."/>
            <person name="Courty P.E."/>
            <person name="Coutinho P.M."/>
            <person name="Delaruelle C."/>
            <person name="Detter J.C."/>
            <person name="Deveau A."/>
            <person name="DiFazio S."/>
            <person name="Duplessis S."/>
            <person name="Fraissinet-Tachet L."/>
            <person name="Lucic E."/>
            <person name="Frey-Klett P."/>
            <person name="Fourrey C."/>
            <person name="Feussner I."/>
            <person name="Gay G."/>
            <person name="Grimwood J."/>
            <person name="Hoegger P.J."/>
            <person name="Jain P."/>
            <person name="Kilaru S."/>
            <person name="Labbe J."/>
            <person name="Lin Y.C."/>
            <person name="Legue V."/>
            <person name="Le Tacon F."/>
            <person name="Marmeisse R."/>
            <person name="Melayah D."/>
            <person name="Montanini B."/>
            <person name="Muratet M."/>
            <person name="Nehls U."/>
            <person name="Niculita-Hirzel H."/>
            <person name="Oudot-Le Secq M.P."/>
            <person name="Peter M."/>
            <person name="Quesneville H."/>
            <person name="Rajashekar B."/>
            <person name="Reich M."/>
            <person name="Rouhier N."/>
            <person name="Schmutz J."/>
            <person name="Yin T."/>
            <person name="Chalot M."/>
            <person name="Henrissat B."/>
            <person name="Kuees U."/>
            <person name="Lucas S."/>
            <person name="Van de Peer Y."/>
            <person name="Podila G.K."/>
            <person name="Polle A."/>
            <person name="Pukkila P.J."/>
            <person name="Richardson P.M."/>
            <person name="Rouze P."/>
            <person name="Sanders I.R."/>
            <person name="Stajich J.E."/>
            <person name="Tunlid A."/>
            <person name="Tuskan G."/>
            <person name="Grigoriev I.V."/>
        </authorList>
    </citation>
    <scope>NUCLEOTIDE SEQUENCE [LARGE SCALE GENOMIC DNA]</scope>
    <source>
        <strain evidence="2">S238N-H82 / ATCC MYA-4686</strain>
    </source>
</reference>
<gene>
    <name evidence="1" type="ORF">LACBIDRAFT_315060</name>
</gene>
<dbReference type="AlphaFoldDB" id="B0DZQ2"/>
<protein>
    <submittedName>
        <fullName evidence="1">Predicted protein</fullName>
    </submittedName>
</protein>
<organism evidence="2">
    <name type="scientific">Laccaria bicolor (strain S238N-H82 / ATCC MYA-4686)</name>
    <name type="common">Bicoloured deceiver</name>
    <name type="synonym">Laccaria laccata var. bicolor</name>
    <dbReference type="NCBI Taxonomy" id="486041"/>
    <lineage>
        <taxon>Eukaryota</taxon>
        <taxon>Fungi</taxon>
        <taxon>Dikarya</taxon>
        <taxon>Basidiomycota</taxon>
        <taxon>Agaricomycotina</taxon>
        <taxon>Agaricomycetes</taxon>
        <taxon>Agaricomycetidae</taxon>
        <taxon>Agaricales</taxon>
        <taxon>Agaricineae</taxon>
        <taxon>Hydnangiaceae</taxon>
        <taxon>Laccaria</taxon>
    </lineage>
</organism>
<name>B0DZQ2_LACBS</name>
<dbReference type="RefSeq" id="XP_001889460.1">
    <property type="nucleotide sequence ID" value="XM_001889425.1"/>
</dbReference>
<dbReference type="KEGG" id="lbc:LACBIDRAFT_315060"/>
<dbReference type="HOGENOM" id="CLU_1570900_0_0_1"/>
<accession>B0DZQ2</accession>
<keyword evidence="2" id="KW-1185">Reference proteome</keyword>
<sequence length="170" mass="19123">MGWFGSKVLRRFPCDDMMPSQLSITAQHLTSATLIAFTLVLITALRLCSASSLAPPRHHALAGGCLSSSHRFGMGGSPDSPSPLRLPIPSPQSSQLFLPASNLHSPLLPTFRYHPQSKFLFLDIEKINVCRGGHLCKWERYHITLSLVFIDIVHTWSFYENHPFMFTFRD</sequence>
<dbReference type="Proteomes" id="UP000001194">
    <property type="component" value="Unassembled WGS sequence"/>
</dbReference>
<dbReference type="EMBL" id="DS547157">
    <property type="protein sequence ID" value="EDQ99917.1"/>
    <property type="molecule type" value="Genomic_DNA"/>
</dbReference>
<dbReference type="InParanoid" id="B0DZQ2"/>